<dbReference type="AlphaFoldDB" id="A0A0G1IMH8"/>
<feature type="non-terminal residue" evidence="1">
    <location>
        <position position="61"/>
    </location>
</feature>
<reference evidence="1 2" key="1">
    <citation type="journal article" date="2015" name="Nature">
        <title>rRNA introns, odd ribosomes, and small enigmatic genomes across a large radiation of phyla.</title>
        <authorList>
            <person name="Brown C.T."/>
            <person name="Hug L.A."/>
            <person name="Thomas B.C."/>
            <person name="Sharon I."/>
            <person name="Castelle C.J."/>
            <person name="Singh A."/>
            <person name="Wilkins M.J."/>
            <person name="Williams K.H."/>
            <person name="Banfield J.F."/>
        </authorList>
    </citation>
    <scope>NUCLEOTIDE SEQUENCE [LARGE SCALE GENOMIC DNA]</scope>
</reference>
<proteinExistence type="predicted"/>
<dbReference type="Proteomes" id="UP000034521">
    <property type="component" value="Unassembled WGS sequence"/>
</dbReference>
<dbReference type="EMBL" id="LCIQ01000027">
    <property type="protein sequence ID" value="KKT60350.1"/>
    <property type="molecule type" value="Genomic_DNA"/>
</dbReference>
<accession>A0A0G1IMH8</accession>
<organism evidence="1 2">
    <name type="scientific">Candidatus Gottesmanbacteria bacterium GW2011_GWA1_44_24b</name>
    <dbReference type="NCBI Taxonomy" id="1618437"/>
    <lineage>
        <taxon>Bacteria</taxon>
        <taxon>Candidatus Gottesmaniibacteriota</taxon>
    </lineage>
</organism>
<sequence length="61" mass="6340">MGARGYTGSAFTTGAKVAVVGYAAETWSSTANGTYITFNTTDKTTTTLDERIRITDAGLVG</sequence>
<evidence type="ECO:0000313" key="1">
    <source>
        <dbReference type="EMBL" id="KKT60350.1"/>
    </source>
</evidence>
<name>A0A0G1IMH8_9BACT</name>
<protein>
    <submittedName>
        <fullName evidence="1">Uncharacterized protein</fullName>
    </submittedName>
</protein>
<evidence type="ECO:0000313" key="2">
    <source>
        <dbReference type="Proteomes" id="UP000034521"/>
    </source>
</evidence>
<gene>
    <name evidence="1" type="ORF">UW52_C0027G0022</name>
</gene>
<comment type="caution">
    <text evidence="1">The sequence shown here is derived from an EMBL/GenBank/DDBJ whole genome shotgun (WGS) entry which is preliminary data.</text>
</comment>